<dbReference type="Pfam" id="PF00196">
    <property type="entry name" value="GerE"/>
    <property type="match status" value="1"/>
</dbReference>
<organism evidence="8 9">
    <name type="scientific">Hydrogenophaga crassostreae</name>
    <dbReference type="NCBI Taxonomy" id="1763535"/>
    <lineage>
        <taxon>Bacteria</taxon>
        <taxon>Pseudomonadati</taxon>
        <taxon>Pseudomonadota</taxon>
        <taxon>Betaproteobacteria</taxon>
        <taxon>Burkholderiales</taxon>
        <taxon>Comamonadaceae</taxon>
        <taxon>Hydrogenophaga</taxon>
    </lineage>
</organism>
<dbReference type="EMBL" id="CP017476">
    <property type="protein sequence ID" value="AOW11746.1"/>
    <property type="molecule type" value="Genomic_DNA"/>
</dbReference>
<sequence>MTTSSSPISVAIVEDDEACMDRFESAIQASSDLLLVGSFADGRSALTWLQGHQPDVLLCDLGLPDLPGLAVISYCAQRCPKTAVMVITLYEDEQHVVRSLEAGAAGYLLKDSLHGEICDRIRELHAGGSPITPNIARLVLKRFRPKVDKPAFSPVQGLTHLTPKELIVLTRIAQGFSYAEIGGLEGVSVNTVHTHIKHIYEKLSVRSRSEAVFEASQMGLLDIVPRRG</sequence>
<feature type="domain" description="HTH luxR-type" evidence="6">
    <location>
        <begin position="154"/>
        <end position="219"/>
    </location>
</feature>
<evidence type="ECO:0000313" key="8">
    <source>
        <dbReference type="EMBL" id="AOW11746.1"/>
    </source>
</evidence>
<dbReference type="KEGG" id="hyl:LPB072_01610"/>
<dbReference type="InterPro" id="IPR011006">
    <property type="entry name" value="CheY-like_superfamily"/>
</dbReference>
<dbReference type="PROSITE" id="PS50043">
    <property type="entry name" value="HTH_LUXR_2"/>
    <property type="match status" value="1"/>
</dbReference>
<keyword evidence="1 5" id="KW-0597">Phosphoprotein</keyword>
<dbReference type="InterPro" id="IPR058245">
    <property type="entry name" value="NreC/VraR/RcsB-like_REC"/>
</dbReference>
<proteinExistence type="predicted"/>
<dbReference type="RefSeq" id="WP_066095251.1">
    <property type="nucleotide sequence ID" value="NZ_CP017476.1"/>
</dbReference>
<dbReference type="PANTHER" id="PTHR43214:SF41">
    <property type="entry name" value="NITRATE_NITRITE RESPONSE REGULATOR PROTEIN NARP"/>
    <property type="match status" value="1"/>
</dbReference>
<keyword evidence="3" id="KW-0238">DNA-binding</keyword>
<dbReference type="GO" id="GO:0003677">
    <property type="term" value="F:DNA binding"/>
    <property type="evidence" value="ECO:0007669"/>
    <property type="project" value="UniProtKB-KW"/>
</dbReference>
<evidence type="ECO:0000256" key="3">
    <source>
        <dbReference type="ARBA" id="ARBA00023125"/>
    </source>
</evidence>
<reference evidence="8 9" key="1">
    <citation type="submission" date="2016-10" db="EMBL/GenBank/DDBJ databases">
        <title>Hydorgenophaga sp. LPB0072 isolated from gastropod.</title>
        <authorList>
            <person name="Kim E."/>
            <person name="Yi H."/>
        </authorList>
    </citation>
    <scope>NUCLEOTIDE SEQUENCE [LARGE SCALE GENOMIC DNA]</scope>
    <source>
        <strain evidence="8 9">LPB0072</strain>
    </source>
</reference>
<evidence type="ECO:0008006" key="10">
    <source>
        <dbReference type="Google" id="ProtNLM"/>
    </source>
</evidence>
<dbReference type="OrthoDB" id="3623000at2"/>
<dbReference type="CDD" id="cd06170">
    <property type="entry name" value="LuxR_C_like"/>
    <property type="match status" value="1"/>
</dbReference>
<dbReference type="AlphaFoldDB" id="A0A1D8NRN1"/>
<evidence type="ECO:0000256" key="2">
    <source>
        <dbReference type="ARBA" id="ARBA00023015"/>
    </source>
</evidence>
<dbReference type="PRINTS" id="PR00038">
    <property type="entry name" value="HTHLUXR"/>
</dbReference>
<dbReference type="GO" id="GO:0006355">
    <property type="term" value="P:regulation of DNA-templated transcription"/>
    <property type="evidence" value="ECO:0007669"/>
    <property type="project" value="InterPro"/>
</dbReference>
<keyword evidence="2" id="KW-0805">Transcription regulation</keyword>
<dbReference type="InterPro" id="IPR016032">
    <property type="entry name" value="Sig_transdc_resp-reg_C-effctor"/>
</dbReference>
<dbReference type="SMART" id="SM00421">
    <property type="entry name" value="HTH_LUXR"/>
    <property type="match status" value="1"/>
</dbReference>
<dbReference type="CDD" id="cd17535">
    <property type="entry name" value="REC_NarL-like"/>
    <property type="match status" value="1"/>
</dbReference>
<dbReference type="SUPFAM" id="SSF46894">
    <property type="entry name" value="C-terminal effector domain of the bipartite response regulators"/>
    <property type="match status" value="1"/>
</dbReference>
<feature type="modified residue" description="4-aspartylphosphate" evidence="5">
    <location>
        <position position="60"/>
    </location>
</feature>
<dbReference type="InterPro" id="IPR001789">
    <property type="entry name" value="Sig_transdc_resp-reg_receiver"/>
</dbReference>
<dbReference type="GO" id="GO:0000160">
    <property type="term" value="P:phosphorelay signal transduction system"/>
    <property type="evidence" value="ECO:0007669"/>
    <property type="project" value="InterPro"/>
</dbReference>
<dbReference type="Pfam" id="PF00072">
    <property type="entry name" value="Response_reg"/>
    <property type="match status" value="1"/>
</dbReference>
<evidence type="ECO:0000313" key="9">
    <source>
        <dbReference type="Proteomes" id="UP000185680"/>
    </source>
</evidence>
<keyword evidence="4" id="KW-0804">Transcription</keyword>
<dbReference type="STRING" id="1763535.LPB072_01610"/>
<evidence type="ECO:0000256" key="1">
    <source>
        <dbReference type="ARBA" id="ARBA00022553"/>
    </source>
</evidence>
<accession>A0A1D8NRN1</accession>
<evidence type="ECO:0000256" key="5">
    <source>
        <dbReference type="PROSITE-ProRule" id="PRU00169"/>
    </source>
</evidence>
<feature type="domain" description="Response regulatory" evidence="7">
    <location>
        <begin position="9"/>
        <end position="125"/>
    </location>
</feature>
<gene>
    <name evidence="8" type="ORF">LPB072_01610</name>
</gene>
<dbReference type="PROSITE" id="PS50110">
    <property type="entry name" value="RESPONSE_REGULATORY"/>
    <property type="match status" value="1"/>
</dbReference>
<dbReference type="InterPro" id="IPR039420">
    <property type="entry name" value="WalR-like"/>
</dbReference>
<dbReference type="Proteomes" id="UP000185680">
    <property type="component" value="Chromosome"/>
</dbReference>
<dbReference type="Gene3D" id="3.40.50.2300">
    <property type="match status" value="1"/>
</dbReference>
<evidence type="ECO:0000259" key="6">
    <source>
        <dbReference type="PROSITE" id="PS50043"/>
    </source>
</evidence>
<dbReference type="SUPFAM" id="SSF52172">
    <property type="entry name" value="CheY-like"/>
    <property type="match status" value="1"/>
</dbReference>
<protein>
    <recommendedName>
        <fullName evidence="10">DNA-binding response regulator</fullName>
    </recommendedName>
</protein>
<dbReference type="PANTHER" id="PTHR43214">
    <property type="entry name" value="TWO-COMPONENT RESPONSE REGULATOR"/>
    <property type="match status" value="1"/>
</dbReference>
<evidence type="ECO:0000259" key="7">
    <source>
        <dbReference type="PROSITE" id="PS50110"/>
    </source>
</evidence>
<dbReference type="SMART" id="SM00448">
    <property type="entry name" value="REC"/>
    <property type="match status" value="1"/>
</dbReference>
<name>A0A1D8NRN1_9BURK</name>
<evidence type="ECO:0000256" key="4">
    <source>
        <dbReference type="ARBA" id="ARBA00023163"/>
    </source>
</evidence>
<dbReference type="InterPro" id="IPR000792">
    <property type="entry name" value="Tscrpt_reg_LuxR_C"/>
</dbReference>